<feature type="binding site" evidence="6">
    <location>
        <position position="562"/>
    </location>
    <ligand>
        <name>Zn(2+)</name>
        <dbReference type="ChEBI" id="CHEBI:29105"/>
        <label>2</label>
    </ligand>
</feature>
<evidence type="ECO:0000256" key="3">
    <source>
        <dbReference type="ARBA" id="ARBA00022801"/>
    </source>
</evidence>
<feature type="compositionally biased region" description="Low complexity" evidence="8">
    <location>
        <begin position="805"/>
        <end position="814"/>
    </location>
</feature>
<dbReference type="GO" id="GO:0046872">
    <property type="term" value="F:metal ion binding"/>
    <property type="evidence" value="ECO:0007669"/>
    <property type="project" value="UniProtKB-KW"/>
</dbReference>
<feature type="domain" description="PDEase" evidence="9">
    <location>
        <begin position="444"/>
        <end position="787"/>
    </location>
</feature>
<feature type="compositionally biased region" description="Low complexity" evidence="8">
    <location>
        <begin position="187"/>
        <end position="199"/>
    </location>
</feature>
<evidence type="ECO:0000256" key="1">
    <source>
        <dbReference type="ARBA" id="ARBA00022535"/>
    </source>
</evidence>
<dbReference type="EC" id="3.1.4.-" evidence="7"/>
<dbReference type="InterPro" id="IPR023088">
    <property type="entry name" value="PDEase"/>
</dbReference>
<dbReference type="GO" id="GO:0004114">
    <property type="term" value="F:3',5'-cyclic-nucleotide phosphodiesterase activity"/>
    <property type="evidence" value="ECO:0007669"/>
    <property type="project" value="InterPro"/>
</dbReference>
<comment type="cofactor">
    <cofactor evidence="7">
        <name>a divalent metal cation</name>
        <dbReference type="ChEBI" id="CHEBI:60240"/>
    </cofactor>
    <text evidence="7">Binds 2 divalent metal cations per subunit. Site 1 may preferentially bind zinc ions, while site 2 has a preference for magnesium and/or manganese ions.</text>
</comment>
<dbReference type="AlphaFoldDB" id="A0A834R3W1"/>
<feature type="binding site" evidence="6">
    <location>
        <position position="525"/>
    </location>
    <ligand>
        <name>Zn(2+)</name>
        <dbReference type="ChEBI" id="CHEBI:29105"/>
        <label>1</label>
    </ligand>
</feature>
<dbReference type="CDD" id="cd00077">
    <property type="entry name" value="HDc"/>
    <property type="match status" value="1"/>
</dbReference>
<dbReference type="Gene3D" id="1.10.1300.10">
    <property type="entry name" value="3'5'-cyclic nucleotide phosphodiesterase, catalytic domain"/>
    <property type="match status" value="1"/>
</dbReference>
<dbReference type="PRINTS" id="PR00387">
    <property type="entry name" value="PDIESTERASE1"/>
</dbReference>
<dbReference type="InterPro" id="IPR003607">
    <property type="entry name" value="HD/PDEase_dom"/>
</dbReference>
<feature type="binding site" evidence="6">
    <location>
        <position position="669"/>
    </location>
    <ligand>
        <name>Zn(2+)</name>
        <dbReference type="ChEBI" id="CHEBI:29105"/>
        <label>1</label>
    </ligand>
</feature>
<sequence>MMILIMVFSRSMKVLSFTRFIHPISVSKPHSQQQQEQLLLMENQSSSALTGPKILTSSGSLKGFHTKDELQSSKLSPNHHHHYHQQQQQQQLQLQQQQNFEPIVDTLEVCDKAAARLRELAKHLEHGDIPNEVLQKTLQYAAYVLDTVSMDETRRCSIPVASIRGNNQTTILSSKSPRISTRTTKVSLSSSSNDLPSSSIEPLDYRNSLDLVTMASNRPNCSSSSASTLSSSSTSLSSSNIVATKISPIISDPNSLGGFATRKLSPISSSSSFHTTTMSSKNELVDRNQTKQTKLSSFGDQSRPFNDSSSGKCSMKTKSHSSLVTDSIRKEVLDQVDPSNKSDSMESIPSESPPPIGRIQKTQKDKSASDSLQRRLLDEEDELAEVKPDAVPNEVREWLTSTFTRNQVSTRNKTDDKPKFRSVANAIRAGIMVDRIYRRLFNATTIQIAPDVSNFLKGADEWSFDVFTLNQLSPNKVLRNLATDLLNRYGLIHKFKIPTNNLESFLCQVELGYQKHQNPYHNNLHAADVTQTVHYLLWVTGLAQWLTDLEVFATLVAAIIHDYQHTGTTNNFHIMSGSEISLLYNDRSVLENYHISEAFKVMRQNESNILINLNREEYRELRTLIIEMVIATDMSTHFQQIKTLKTILSHQDFVLDKQKGLSYILHSADISHPSKIFSLHQRWTLLLMEEFFRQGDMERELGLAYSPLCDRNSTLIPQSQIGFIEFIVHPTMELCGDLIERVYDHLNGATAASGGRSLGSEDALITKTMTKTLTTTTSSTTTNKKSQPHSSTNRSLIDSKVIIPSSTSSLSSLSPMNEDSRSNDEISSQRESTTTTTTTTTSTSTSTTVITTTAPVFNMMIDNKKLYRPWLSHLDLNKTSWQQRAAKAAEALANQTSKTQSES</sequence>
<dbReference type="PROSITE" id="PS00126">
    <property type="entry name" value="PDEASE_I_1"/>
    <property type="match status" value="1"/>
</dbReference>
<reference evidence="10" key="2">
    <citation type="submission" date="2020-01" db="EMBL/GenBank/DDBJ databases">
        <authorList>
            <person name="Korhonen P.K.K."/>
            <person name="Guangxu M.G."/>
            <person name="Wang T.W."/>
            <person name="Stroehlein A.J.S."/>
            <person name="Young N.D."/>
            <person name="Ang C.-S.A."/>
            <person name="Fernando D.W.F."/>
            <person name="Lu H.L."/>
            <person name="Taylor S.T."/>
            <person name="Ehtesham M.E.M."/>
            <person name="Najaraj S.H.N."/>
            <person name="Harsha G.H.G."/>
            <person name="Madugundu A.M."/>
            <person name="Renuse S.R."/>
            <person name="Holt D.H."/>
            <person name="Pandey A.P."/>
            <person name="Papenfuss A.P."/>
            <person name="Gasser R.B.G."/>
            <person name="Fischer K.F."/>
        </authorList>
    </citation>
    <scope>NUCLEOTIDE SEQUENCE</scope>
    <source>
        <strain evidence="10">SSS_KF_BRIS2020</strain>
    </source>
</reference>
<reference evidence="11" key="3">
    <citation type="submission" date="2022-06" db="UniProtKB">
        <authorList>
            <consortium name="EnsemblMetazoa"/>
        </authorList>
    </citation>
    <scope>IDENTIFICATION</scope>
</reference>
<feature type="binding site" evidence="5">
    <location>
        <position position="669"/>
    </location>
    <ligand>
        <name>AMP</name>
        <dbReference type="ChEBI" id="CHEBI:456215"/>
    </ligand>
</feature>
<feature type="compositionally biased region" description="Low complexity" evidence="8">
    <location>
        <begin position="832"/>
        <end position="847"/>
    </location>
</feature>
<dbReference type="Proteomes" id="UP000070412">
    <property type="component" value="Unassembled WGS sequence"/>
</dbReference>
<keyword evidence="1" id="KW-0140">cGMP</keyword>
<feature type="compositionally biased region" description="Polar residues" evidence="8">
    <location>
        <begin position="172"/>
        <end position="186"/>
    </location>
</feature>
<feature type="compositionally biased region" description="Polar residues" evidence="8">
    <location>
        <begin position="290"/>
        <end position="312"/>
    </location>
</feature>
<feature type="region of interest" description="Disordered" evidence="8">
    <location>
        <begin position="774"/>
        <end position="847"/>
    </location>
</feature>
<feature type="compositionally biased region" description="Low complexity" evidence="8">
    <location>
        <begin position="774"/>
        <end position="785"/>
    </location>
</feature>
<feature type="region of interest" description="Disordered" evidence="8">
    <location>
        <begin position="267"/>
        <end position="371"/>
    </location>
</feature>
<evidence type="ECO:0000313" key="11">
    <source>
        <dbReference type="EnsemblMetazoa" id="KAF7489423.1"/>
    </source>
</evidence>
<dbReference type="InterPro" id="IPR023174">
    <property type="entry name" value="PDEase_CS"/>
</dbReference>
<evidence type="ECO:0000256" key="5">
    <source>
        <dbReference type="PIRSR" id="PIRSR623088-2"/>
    </source>
</evidence>
<evidence type="ECO:0000256" key="8">
    <source>
        <dbReference type="SAM" id="MobiDB-lite"/>
    </source>
</evidence>
<dbReference type="PROSITE" id="PS51845">
    <property type="entry name" value="PDEASE_I_2"/>
    <property type="match status" value="1"/>
</dbReference>
<feature type="binding site" evidence="6">
    <location>
        <position position="562"/>
    </location>
    <ligand>
        <name>Zn(2+)</name>
        <dbReference type="ChEBI" id="CHEBI:29105"/>
        <label>1</label>
    </ligand>
</feature>
<dbReference type="InterPro" id="IPR036971">
    <property type="entry name" value="PDEase_catalytic_dom_sf"/>
</dbReference>
<accession>A0A834R3W1</accession>
<evidence type="ECO:0000313" key="12">
    <source>
        <dbReference type="Proteomes" id="UP000070412"/>
    </source>
</evidence>
<dbReference type="InterPro" id="IPR002073">
    <property type="entry name" value="PDEase_catalytic_dom"/>
</dbReference>
<dbReference type="InterPro" id="IPR013706">
    <property type="entry name" value="PDE1_N"/>
</dbReference>
<evidence type="ECO:0000256" key="6">
    <source>
        <dbReference type="PIRSR" id="PIRSR623088-3"/>
    </source>
</evidence>
<evidence type="ECO:0000313" key="10">
    <source>
        <dbReference type="EMBL" id="KAF7489423.1"/>
    </source>
</evidence>
<feature type="compositionally biased region" description="Basic and acidic residues" evidence="8">
    <location>
        <begin position="362"/>
        <end position="371"/>
    </location>
</feature>
<keyword evidence="3 7" id="KW-0378">Hydrolase</keyword>
<protein>
    <recommendedName>
        <fullName evidence="7">Phosphodiesterase</fullName>
        <ecNumber evidence="7">3.1.4.-</ecNumber>
    </recommendedName>
</protein>
<gene>
    <name evidence="10" type="ORF">SSS_1797</name>
</gene>
<feature type="active site" description="Proton donor" evidence="4">
    <location>
        <position position="521"/>
    </location>
</feature>
<feature type="compositionally biased region" description="Low complexity" evidence="8">
    <location>
        <begin position="267"/>
        <end position="280"/>
    </location>
</feature>
<dbReference type="Pfam" id="PF08499">
    <property type="entry name" value="PDEase_I_N"/>
    <property type="match status" value="1"/>
</dbReference>
<dbReference type="SUPFAM" id="SSF109604">
    <property type="entry name" value="HD-domain/PDEase-like"/>
    <property type="match status" value="1"/>
</dbReference>
<name>A0A834R3W1_SARSC</name>
<evidence type="ECO:0000256" key="7">
    <source>
        <dbReference type="RuleBase" id="RU363067"/>
    </source>
</evidence>
<feature type="binding site" evidence="5">
    <location>
        <position position="562"/>
    </location>
    <ligand>
        <name>AMP</name>
        <dbReference type="ChEBI" id="CHEBI:456215"/>
    </ligand>
</feature>
<evidence type="ECO:0000256" key="2">
    <source>
        <dbReference type="ARBA" id="ARBA00022723"/>
    </source>
</evidence>
<feature type="binding site" evidence="5">
    <location>
        <position position="720"/>
    </location>
    <ligand>
        <name>AMP</name>
        <dbReference type="ChEBI" id="CHEBI:456215"/>
    </ligand>
</feature>
<dbReference type="OrthoDB" id="189220at2759"/>
<dbReference type="Pfam" id="PF00233">
    <property type="entry name" value="PDEase_I"/>
    <property type="match status" value="1"/>
</dbReference>
<dbReference type="GO" id="GO:0007165">
    <property type="term" value="P:signal transduction"/>
    <property type="evidence" value="ECO:0007669"/>
    <property type="project" value="InterPro"/>
</dbReference>
<dbReference type="EMBL" id="WVUK01000065">
    <property type="protein sequence ID" value="KAF7489423.1"/>
    <property type="molecule type" value="Genomic_DNA"/>
</dbReference>
<reference evidence="12" key="1">
    <citation type="journal article" date="2020" name="PLoS Negl. Trop. Dis.">
        <title>High-quality nuclear genome for Sarcoptes scabiei-A critical resource for a neglected parasite.</title>
        <authorList>
            <person name="Korhonen P.K."/>
            <person name="Gasser R.B."/>
            <person name="Ma G."/>
            <person name="Wang T."/>
            <person name="Stroehlein A.J."/>
            <person name="Young N.D."/>
            <person name="Ang C.S."/>
            <person name="Fernando D.D."/>
            <person name="Lu H.C."/>
            <person name="Taylor S."/>
            <person name="Reynolds S.L."/>
            <person name="Mofiz E."/>
            <person name="Najaraj S.H."/>
            <person name="Gowda H."/>
            <person name="Madugundu A."/>
            <person name="Renuse S."/>
            <person name="Holt D."/>
            <person name="Pandey A."/>
            <person name="Papenfuss A.T."/>
            <person name="Fischer K."/>
        </authorList>
    </citation>
    <scope>NUCLEOTIDE SEQUENCE [LARGE SCALE GENOMIC DNA]</scope>
</reference>
<keyword evidence="12" id="KW-1185">Reference proteome</keyword>
<feature type="binding site" evidence="6">
    <location>
        <position position="561"/>
    </location>
    <ligand>
        <name>Zn(2+)</name>
        <dbReference type="ChEBI" id="CHEBI:29105"/>
        <label>1</label>
    </ligand>
</feature>
<dbReference type="EnsemblMetazoa" id="SSS_1797s_mrna">
    <property type="protein sequence ID" value="KAF7489423.1"/>
    <property type="gene ID" value="SSS_1797"/>
</dbReference>
<evidence type="ECO:0000259" key="9">
    <source>
        <dbReference type="PROSITE" id="PS51845"/>
    </source>
</evidence>
<feature type="compositionally biased region" description="Basic and acidic residues" evidence="8">
    <location>
        <begin position="818"/>
        <end position="828"/>
    </location>
</feature>
<evidence type="ECO:0000256" key="4">
    <source>
        <dbReference type="PIRSR" id="PIRSR623088-1"/>
    </source>
</evidence>
<comment type="similarity">
    <text evidence="7">Belongs to the cyclic nucleotide phosphodiesterase family.</text>
</comment>
<feature type="region of interest" description="Disordered" evidence="8">
    <location>
        <begin position="172"/>
        <end position="200"/>
    </location>
</feature>
<dbReference type="PANTHER" id="PTHR11347">
    <property type="entry name" value="CYCLIC NUCLEOTIDE PHOSPHODIESTERASE"/>
    <property type="match status" value="1"/>
</dbReference>
<organism evidence="10">
    <name type="scientific">Sarcoptes scabiei</name>
    <name type="common">Itch mite</name>
    <name type="synonym">Acarus scabiei</name>
    <dbReference type="NCBI Taxonomy" id="52283"/>
    <lineage>
        <taxon>Eukaryota</taxon>
        <taxon>Metazoa</taxon>
        <taxon>Ecdysozoa</taxon>
        <taxon>Arthropoda</taxon>
        <taxon>Chelicerata</taxon>
        <taxon>Arachnida</taxon>
        <taxon>Acari</taxon>
        <taxon>Acariformes</taxon>
        <taxon>Sarcoptiformes</taxon>
        <taxon>Astigmata</taxon>
        <taxon>Psoroptidia</taxon>
        <taxon>Sarcoptoidea</taxon>
        <taxon>Sarcoptidae</taxon>
        <taxon>Sarcoptinae</taxon>
        <taxon>Sarcoptes</taxon>
    </lineage>
</organism>
<feature type="binding site" evidence="5">
    <location>
        <begin position="521"/>
        <end position="525"/>
    </location>
    <ligand>
        <name>AMP</name>
        <dbReference type="ChEBI" id="CHEBI:456215"/>
    </ligand>
</feature>
<proteinExistence type="inferred from homology"/>
<keyword evidence="2 6" id="KW-0479">Metal-binding</keyword>
<feature type="region of interest" description="Disordered" evidence="8">
    <location>
        <begin position="68"/>
        <end position="89"/>
    </location>
</feature>